<sequence>MKRQLAKTQRHNGCTPIMRAMISLLLLQPVQPLSSPFGGTTKNVATQILQGAGPTSVNMDVYNIPPDEIMGEWKANFVQKANENTAKVALACQSPEYFIDSLTINFPRNLEEGLGLSLVELAGGRGDGLGITIVSEVSGAAASAEGASILYGDSLAFVGLVRTAKKLSEGKSVVKEYTVATECLDYEATVEAISSLPSANADEFEDTWVLKVKRIRRKPKISVRLLYPPSQKEEDVTLELFAGENLRQGMLVRGIKLNDPLAKRFDTKNSGNCGAGGLCRTCSVVVQSGMDLLNPQRLSEKQMLADSPRWRLACKAIVGYGMKEGEMTIRVNPNQW</sequence>
<evidence type="ECO:0000256" key="3">
    <source>
        <dbReference type="ARBA" id="ARBA00023004"/>
    </source>
</evidence>
<evidence type="ECO:0000256" key="5">
    <source>
        <dbReference type="SAM" id="SignalP"/>
    </source>
</evidence>
<keyword evidence="8" id="KW-1185">Reference proteome</keyword>
<protein>
    <recommendedName>
        <fullName evidence="6">2Fe-2S ferredoxin-type domain-containing protein</fullName>
    </recommendedName>
</protein>
<keyword evidence="2" id="KW-0479">Metal-binding</keyword>
<dbReference type="PANTHER" id="PTHR23426">
    <property type="entry name" value="FERREDOXIN/ADRENODOXIN"/>
    <property type="match status" value="1"/>
</dbReference>
<dbReference type="OrthoDB" id="5987010at2759"/>
<dbReference type="CDD" id="cd00207">
    <property type="entry name" value="fer2"/>
    <property type="match status" value="1"/>
</dbReference>
<keyword evidence="3" id="KW-0408">Iron</keyword>
<evidence type="ECO:0000313" key="7">
    <source>
        <dbReference type="EMBL" id="GAX22682.1"/>
    </source>
</evidence>
<evidence type="ECO:0000259" key="6">
    <source>
        <dbReference type="Pfam" id="PF00111"/>
    </source>
</evidence>
<gene>
    <name evidence="7" type="ORF">FisN_4Hh206</name>
</gene>
<keyword evidence="5" id="KW-0732">Signal</keyword>
<dbReference type="Proteomes" id="UP000198406">
    <property type="component" value="Unassembled WGS sequence"/>
</dbReference>
<evidence type="ECO:0000256" key="2">
    <source>
        <dbReference type="ARBA" id="ARBA00022723"/>
    </source>
</evidence>
<proteinExistence type="predicted"/>
<dbReference type="InterPro" id="IPR001055">
    <property type="entry name" value="Adrenodoxin-like"/>
</dbReference>
<dbReference type="Gene3D" id="3.10.20.30">
    <property type="match status" value="1"/>
</dbReference>
<organism evidence="7 8">
    <name type="scientific">Fistulifera solaris</name>
    <name type="common">Oleaginous diatom</name>
    <dbReference type="NCBI Taxonomy" id="1519565"/>
    <lineage>
        <taxon>Eukaryota</taxon>
        <taxon>Sar</taxon>
        <taxon>Stramenopiles</taxon>
        <taxon>Ochrophyta</taxon>
        <taxon>Bacillariophyta</taxon>
        <taxon>Bacillariophyceae</taxon>
        <taxon>Bacillariophycidae</taxon>
        <taxon>Naviculales</taxon>
        <taxon>Naviculaceae</taxon>
        <taxon>Fistulifera</taxon>
    </lineage>
</organism>
<dbReference type="GO" id="GO:0009055">
    <property type="term" value="F:electron transfer activity"/>
    <property type="evidence" value="ECO:0007669"/>
    <property type="project" value="TreeGrafter"/>
</dbReference>
<dbReference type="InParanoid" id="A0A1Z5K945"/>
<evidence type="ECO:0000256" key="1">
    <source>
        <dbReference type="ARBA" id="ARBA00022714"/>
    </source>
</evidence>
<dbReference type="Pfam" id="PF00111">
    <property type="entry name" value="Fer2"/>
    <property type="match status" value="1"/>
</dbReference>
<dbReference type="InterPro" id="IPR012675">
    <property type="entry name" value="Beta-grasp_dom_sf"/>
</dbReference>
<reference evidence="7 8" key="1">
    <citation type="journal article" date="2015" name="Plant Cell">
        <title>Oil accumulation by the oleaginous diatom Fistulifera solaris as revealed by the genome and transcriptome.</title>
        <authorList>
            <person name="Tanaka T."/>
            <person name="Maeda Y."/>
            <person name="Veluchamy A."/>
            <person name="Tanaka M."/>
            <person name="Abida H."/>
            <person name="Marechal E."/>
            <person name="Bowler C."/>
            <person name="Muto M."/>
            <person name="Sunaga Y."/>
            <person name="Tanaka M."/>
            <person name="Yoshino T."/>
            <person name="Taniguchi T."/>
            <person name="Fukuda Y."/>
            <person name="Nemoto M."/>
            <person name="Matsumoto M."/>
            <person name="Wong P.S."/>
            <person name="Aburatani S."/>
            <person name="Fujibuchi W."/>
        </authorList>
    </citation>
    <scope>NUCLEOTIDE SEQUENCE [LARGE SCALE GENOMIC DNA]</scope>
    <source>
        <strain evidence="7 8">JPCC DA0580</strain>
    </source>
</reference>
<dbReference type="InterPro" id="IPR001041">
    <property type="entry name" value="2Fe-2S_ferredoxin-type"/>
</dbReference>
<keyword evidence="4" id="KW-0411">Iron-sulfur</keyword>
<dbReference type="GO" id="GO:0005739">
    <property type="term" value="C:mitochondrion"/>
    <property type="evidence" value="ECO:0007669"/>
    <property type="project" value="TreeGrafter"/>
</dbReference>
<feature type="chain" id="PRO_5012216155" description="2Fe-2S ferredoxin-type domain-containing protein" evidence="5">
    <location>
        <begin position="33"/>
        <end position="336"/>
    </location>
</feature>
<dbReference type="SUPFAM" id="SSF54292">
    <property type="entry name" value="2Fe-2S ferredoxin-like"/>
    <property type="match status" value="1"/>
</dbReference>
<dbReference type="AlphaFoldDB" id="A0A1Z5K945"/>
<feature type="signal peptide" evidence="5">
    <location>
        <begin position="1"/>
        <end position="32"/>
    </location>
</feature>
<dbReference type="GO" id="GO:0046872">
    <property type="term" value="F:metal ion binding"/>
    <property type="evidence" value="ECO:0007669"/>
    <property type="project" value="UniProtKB-KW"/>
</dbReference>
<dbReference type="GO" id="GO:0051537">
    <property type="term" value="F:2 iron, 2 sulfur cluster binding"/>
    <property type="evidence" value="ECO:0007669"/>
    <property type="project" value="UniProtKB-KW"/>
</dbReference>
<dbReference type="EMBL" id="BDSP01000187">
    <property type="protein sequence ID" value="GAX22682.1"/>
    <property type="molecule type" value="Genomic_DNA"/>
</dbReference>
<dbReference type="PANTHER" id="PTHR23426:SF67">
    <property type="entry name" value="2FE-2S FERREDOXIN-TYPE DOMAIN-CONTAINING PROTEIN"/>
    <property type="match status" value="1"/>
</dbReference>
<evidence type="ECO:0000313" key="8">
    <source>
        <dbReference type="Proteomes" id="UP000198406"/>
    </source>
</evidence>
<dbReference type="InterPro" id="IPR036010">
    <property type="entry name" value="2Fe-2S_ferredoxin-like_sf"/>
</dbReference>
<name>A0A1Z5K945_FISSO</name>
<evidence type="ECO:0000256" key="4">
    <source>
        <dbReference type="ARBA" id="ARBA00023014"/>
    </source>
</evidence>
<feature type="domain" description="2Fe-2S ferredoxin-type" evidence="6">
    <location>
        <begin position="272"/>
        <end position="318"/>
    </location>
</feature>
<keyword evidence="1" id="KW-0001">2Fe-2S</keyword>
<accession>A0A1Z5K945</accession>
<dbReference type="GO" id="GO:0140647">
    <property type="term" value="P:P450-containing electron transport chain"/>
    <property type="evidence" value="ECO:0007669"/>
    <property type="project" value="InterPro"/>
</dbReference>
<comment type="caution">
    <text evidence="7">The sequence shown here is derived from an EMBL/GenBank/DDBJ whole genome shotgun (WGS) entry which is preliminary data.</text>
</comment>